<proteinExistence type="predicted"/>
<organism evidence="1 2">
    <name type="scientific">Lactarius akahatsu</name>
    <dbReference type="NCBI Taxonomy" id="416441"/>
    <lineage>
        <taxon>Eukaryota</taxon>
        <taxon>Fungi</taxon>
        <taxon>Dikarya</taxon>
        <taxon>Basidiomycota</taxon>
        <taxon>Agaricomycotina</taxon>
        <taxon>Agaricomycetes</taxon>
        <taxon>Russulales</taxon>
        <taxon>Russulaceae</taxon>
        <taxon>Lactarius</taxon>
    </lineage>
</organism>
<name>A0AAD4QE52_9AGAM</name>
<evidence type="ECO:0000313" key="2">
    <source>
        <dbReference type="Proteomes" id="UP001201163"/>
    </source>
</evidence>
<reference evidence="1" key="1">
    <citation type="submission" date="2022-01" db="EMBL/GenBank/DDBJ databases">
        <title>Comparative genomics reveals a dynamic genome evolution in the ectomycorrhizal milk-cap (Lactarius) mushrooms.</title>
        <authorList>
            <consortium name="DOE Joint Genome Institute"/>
            <person name="Lebreton A."/>
            <person name="Tang N."/>
            <person name="Kuo A."/>
            <person name="LaButti K."/>
            <person name="Drula E."/>
            <person name="Barry K."/>
            <person name="Clum A."/>
            <person name="Lipzen A."/>
            <person name="Mousain D."/>
            <person name="Ng V."/>
            <person name="Wang R."/>
            <person name="Wang X."/>
            <person name="Dai Y."/>
            <person name="Henrissat B."/>
            <person name="Grigoriev I.V."/>
            <person name="Guerin-Laguette A."/>
            <person name="Yu F."/>
            <person name="Martin F.M."/>
        </authorList>
    </citation>
    <scope>NUCLEOTIDE SEQUENCE</scope>
    <source>
        <strain evidence="1">QP</strain>
    </source>
</reference>
<gene>
    <name evidence="1" type="ORF">EDB92DRAFT_1815831</name>
</gene>
<dbReference type="AlphaFoldDB" id="A0AAD4QE52"/>
<dbReference type="EMBL" id="JAKELL010000021">
    <property type="protein sequence ID" value="KAH8992676.1"/>
    <property type="molecule type" value="Genomic_DNA"/>
</dbReference>
<protein>
    <submittedName>
        <fullName evidence="1">Uncharacterized protein</fullName>
    </submittedName>
</protein>
<accession>A0AAD4QE52</accession>
<dbReference type="Proteomes" id="UP001201163">
    <property type="component" value="Unassembled WGS sequence"/>
</dbReference>
<comment type="caution">
    <text evidence="1">The sequence shown here is derived from an EMBL/GenBank/DDBJ whole genome shotgun (WGS) entry which is preliminary data.</text>
</comment>
<keyword evidence="2" id="KW-1185">Reference proteome</keyword>
<sequence>MPNDVVACRGRRPDVGPVVLYLRGPIIDTYACLASGWETKAADGMLGSPLKGRPSHLHTYDTFKQNFDSLLLLLFPKCEKEDEAPTHAQRTYLCARMDSGHACVSGAGDVNQRGGSGAELGLASRIRGSESGQRGCHCAIQCKVDSDPPQRQGCGVVWGLSVKARAHIAVSFASFPTDFHITAPHRRKEGFLLHTASTVLATIPGVTFHYLRRSFRASCMWRSSDTTAVAQRNTHAPPFDWTEASRRREAQKSGGERRVATKESYFRLLDKDEDEDERAHYCTGLQGQNVKQRVTR</sequence>
<evidence type="ECO:0000313" key="1">
    <source>
        <dbReference type="EMBL" id="KAH8992676.1"/>
    </source>
</evidence>